<dbReference type="SMART" id="SM00797">
    <property type="entry name" value="AHS2"/>
    <property type="match status" value="1"/>
</dbReference>
<dbReference type="SUPFAM" id="SSF50891">
    <property type="entry name" value="Cyclophilin-like"/>
    <property type="match status" value="1"/>
</dbReference>
<proteinExistence type="predicted"/>
<dbReference type="Gene3D" id="2.40.100.10">
    <property type="entry name" value="Cyclophilin-like"/>
    <property type="match status" value="1"/>
</dbReference>
<dbReference type="InterPro" id="IPR029000">
    <property type="entry name" value="Cyclophilin-like_dom_sf"/>
</dbReference>
<keyword evidence="1" id="KW-0547">Nucleotide-binding</keyword>
<evidence type="ECO:0000256" key="2">
    <source>
        <dbReference type="ARBA" id="ARBA00022801"/>
    </source>
</evidence>
<dbReference type="InterPro" id="IPR052708">
    <property type="entry name" value="PxpC"/>
</dbReference>
<dbReference type="EMBL" id="JAUSTP010000001">
    <property type="protein sequence ID" value="MDQ0188246.1"/>
    <property type="molecule type" value="Genomic_DNA"/>
</dbReference>
<dbReference type="PANTHER" id="PTHR43309:SF3">
    <property type="entry name" value="5-OXOPROLINASE SUBUNIT C"/>
    <property type="match status" value="1"/>
</dbReference>
<reference evidence="5 6" key="1">
    <citation type="submission" date="2023-07" db="EMBL/GenBank/DDBJ databases">
        <title>Genomic Encyclopedia of Type Strains, Phase IV (KMG-IV): sequencing the most valuable type-strain genomes for metagenomic binning, comparative biology and taxonomic classification.</title>
        <authorList>
            <person name="Goeker M."/>
        </authorList>
    </citation>
    <scope>NUCLEOTIDE SEQUENCE [LARGE SCALE GENOMIC DNA]</scope>
    <source>
        <strain evidence="5 6">DSM 4006</strain>
    </source>
</reference>
<evidence type="ECO:0000313" key="6">
    <source>
        <dbReference type="Proteomes" id="UP001232973"/>
    </source>
</evidence>
<dbReference type="InterPro" id="IPR003778">
    <property type="entry name" value="CT_A_B"/>
</dbReference>
<dbReference type="PANTHER" id="PTHR43309">
    <property type="entry name" value="5-OXOPROLINASE SUBUNIT C"/>
    <property type="match status" value="1"/>
</dbReference>
<keyword evidence="2" id="KW-0378">Hydrolase</keyword>
<protein>
    <submittedName>
        <fullName evidence="5">Antagonist of KipI</fullName>
    </submittedName>
</protein>
<evidence type="ECO:0000256" key="3">
    <source>
        <dbReference type="ARBA" id="ARBA00022840"/>
    </source>
</evidence>
<dbReference type="NCBIfam" id="TIGR00724">
    <property type="entry name" value="urea_amlyse_rel"/>
    <property type="match status" value="1"/>
</dbReference>
<evidence type="ECO:0000259" key="4">
    <source>
        <dbReference type="SMART" id="SM00797"/>
    </source>
</evidence>
<dbReference type="Proteomes" id="UP001232973">
    <property type="component" value="Unassembled WGS sequence"/>
</dbReference>
<evidence type="ECO:0000256" key="1">
    <source>
        <dbReference type="ARBA" id="ARBA00022741"/>
    </source>
</evidence>
<organism evidence="5 6">
    <name type="scientific">Alicyclobacillus cycloheptanicus</name>
    <dbReference type="NCBI Taxonomy" id="1457"/>
    <lineage>
        <taxon>Bacteria</taxon>
        <taxon>Bacillati</taxon>
        <taxon>Bacillota</taxon>
        <taxon>Bacilli</taxon>
        <taxon>Bacillales</taxon>
        <taxon>Alicyclobacillaceae</taxon>
        <taxon>Alicyclobacillus</taxon>
    </lineage>
</organism>
<accession>A0ABT9XD74</accession>
<keyword evidence="6" id="KW-1185">Reference proteome</keyword>
<name>A0ABT9XD74_9BACL</name>
<dbReference type="Pfam" id="PF02626">
    <property type="entry name" value="CT_A_B"/>
    <property type="match status" value="1"/>
</dbReference>
<keyword evidence="3" id="KW-0067">ATP-binding</keyword>
<gene>
    <name evidence="5" type="ORF">J2S03_000050</name>
</gene>
<comment type="caution">
    <text evidence="5">The sequence shown here is derived from an EMBL/GenBank/DDBJ whole genome shotgun (WGS) entry which is preliminary data.</text>
</comment>
<sequence length="343" mass="37287">MYMEVLDGGFLTTVQDLGRMGWQRYGVAVSGVMDAQTATVANLLVGNDRNAAVLEATLRGPRLRFHDETLVAVCGVGIDATVDGMAVEGWRPCLVAAGRTLEVRSSARGCRVYIAVGGGVLADRVLGSQSTYLYGRFGGFHGRAVQKGDVLQLGAPTGETQERMRRLRRQEAFFAVEPRWAAGHSVRPRFAPEGSVRFLPGPDLSRLSPDAQETLFAATYRVSPSSNRMGLRLEGPVLQVRDVTEPVSKPVTRGTVQLLNDGQLVVLMADHQTTGGYPNLGQVFLVDLPQLAQAKPGDRLRFTAGSLAEAHRALRERTEGLRVLEVALRLMDAYGWRESRASV</sequence>
<feature type="domain" description="Carboxyltransferase" evidence="4">
    <location>
        <begin position="24"/>
        <end position="318"/>
    </location>
</feature>
<dbReference type="RefSeq" id="WP_274455665.1">
    <property type="nucleotide sequence ID" value="NZ_CP067097.1"/>
</dbReference>
<evidence type="ECO:0000313" key="5">
    <source>
        <dbReference type="EMBL" id="MDQ0188246.1"/>
    </source>
</evidence>